<dbReference type="Proteomes" id="UP000291088">
    <property type="component" value="Unassembled WGS sequence"/>
</dbReference>
<keyword evidence="3" id="KW-1185">Reference proteome</keyword>
<comment type="caution">
    <text evidence="2">The sequence shown here is derived from an EMBL/GenBank/DDBJ whole genome shotgun (WGS) entry which is preliminary data.</text>
</comment>
<evidence type="ECO:0000313" key="3">
    <source>
        <dbReference type="Proteomes" id="UP000291088"/>
    </source>
</evidence>
<protein>
    <submittedName>
        <fullName evidence="2">Uncharacterized protein</fullName>
    </submittedName>
</protein>
<dbReference type="EMBL" id="SDVB01000196">
    <property type="protein sequence ID" value="RYC15236.1"/>
    <property type="molecule type" value="Genomic_DNA"/>
</dbReference>
<dbReference type="RefSeq" id="WP_165351128.1">
    <property type="nucleotide sequence ID" value="NZ_SDVB01000196.1"/>
</dbReference>
<organism evidence="2 3">
    <name type="scientific">Ciceribacter ferrooxidans</name>
    <dbReference type="NCBI Taxonomy" id="2509717"/>
    <lineage>
        <taxon>Bacteria</taxon>
        <taxon>Pseudomonadati</taxon>
        <taxon>Pseudomonadota</taxon>
        <taxon>Alphaproteobacteria</taxon>
        <taxon>Hyphomicrobiales</taxon>
        <taxon>Rhizobiaceae</taxon>
        <taxon>Ciceribacter</taxon>
    </lineage>
</organism>
<dbReference type="AlphaFoldDB" id="A0A4Q2T877"/>
<reference evidence="2 3" key="1">
    <citation type="submission" date="2019-01" db="EMBL/GenBank/DDBJ databases">
        <authorList>
            <person name="Deng T."/>
        </authorList>
    </citation>
    <scope>NUCLEOTIDE SEQUENCE [LARGE SCALE GENOMIC DNA]</scope>
    <source>
        <strain evidence="2 3">F8825</strain>
    </source>
</reference>
<sequence length="71" mass="7582">MDLKRPPERSGGFFVLGDAQAQTHRHAGLDPASSAIKSLIARGVFRGADAPLLDSGSRAGVTEEVEANHWR</sequence>
<proteinExistence type="predicted"/>
<evidence type="ECO:0000313" key="2">
    <source>
        <dbReference type="EMBL" id="RYC15236.1"/>
    </source>
</evidence>
<evidence type="ECO:0000256" key="1">
    <source>
        <dbReference type="SAM" id="MobiDB-lite"/>
    </source>
</evidence>
<gene>
    <name evidence="2" type="ORF">EUU22_09360</name>
</gene>
<feature type="region of interest" description="Disordered" evidence="1">
    <location>
        <begin position="50"/>
        <end position="71"/>
    </location>
</feature>
<accession>A0A4Q2T877</accession>
<name>A0A4Q2T877_9HYPH</name>